<evidence type="ECO:0000313" key="4">
    <source>
        <dbReference type="Proteomes" id="UP000287651"/>
    </source>
</evidence>
<name>A0A426ZPR1_ENSVE</name>
<evidence type="ECO:0000313" key="2">
    <source>
        <dbReference type="EMBL" id="RRT65987.1"/>
    </source>
</evidence>
<proteinExistence type="predicted"/>
<sequence>MSDQTKGYKAGYDQQLTGTEVLKESGGEGSSRPAVEPVSDVVNGIIASNMLQKTAAEGIAEVCEISSQKIVQAESEDVKSVEVSYQSREDDAATGSRPATPSDGGRYEDDDEDEEEYDQQNASVGRKLWTFFTT</sequence>
<evidence type="ECO:0000313" key="3">
    <source>
        <dbReference type="EMBL" id="RZR74528.1"/>
    </source>
</evidence>
<feature type="region of interest" description="Disordered" evidence="1">
    <location>
        <begin position="1"/>
        <end position="37"/>
    </location>
</feature>
<feature type="compositionally biased region" description="Acidic residues" evidence="1">
    <location>
        <begin position="108"/>
        <end position="118"/>
    </location>
</feature>
<dbReference type="AlphaFoldDB" id="A0A426ZPR1"/>
<dbReference type="EMBL" id="KV876277">
    <property type="protein sequence ID" value="RZR74528.1"/>
    <property type="molecule type" value="Genomic_DNA"/>
</dbReference>
<reference evidence="3" key="2">
    <citation type="journal article" date="2018" name="Data Brief">
        <title>Genome sequence data from 17 accessions of Ensete ventricosum, a staple food crop for millions in Ethiopia.</title>
        <authorList>
            <person name="Yemataw Z."/>
            <person name="Muzemil S."/>
            <person name="Ambachew D."/>
            <person name="Tripathi L."/>
            <person name="Tesfaye K."/>
            <person name="Chala A."/>
            <person name="Farbos A."/>
            <person name="O'Neill P."/>
            <person name="Moore K."/>
            <person name="Grant M."/>
            <person name="Studholme D.J."/>
        </authorList>
    </citation>
    <scope>NUCLEOTIDE SEQUENCE [LARGE SCALE GENOMIC DNA]</scope>
    <source>
        <tissue evidence="3">Leaf</tissue>
    </source>
</reference>
<organism evidence="2 4">
    <name type="scientific">Ensete ventricosum</name>
    <name type="common">Abyssinian banana</name>
    <name type="synonym">Musa ensete</name>
    <dbReference type="NCBI Taxonomy" id="4639"/>
    <lineage>
        <taxon>Eukaryota</taxon>
        <taxon>Viridiplantae</taxon>
        <taxon>Streptophyta</taxon>
        <taxon>Embryophyta</taxon>
        <taxon>Tracheophyta</taxon>
        <taxon>Spermatophyta</taxon>
        <taxon>Magnoliopsida</taxon>
        <taxon>Liliopsida</taxon>
        <taxon>Zingiberales</taxon>
        <taxon>Musaceae</taxon>
        <taxon>Ensete</taxon>
    </lineage>
</organism>
<protein>
    <submittedName>
        <fullName evidence="2">Uncharacterized protein</fullName>
    </submittedName>
</protein>
<dbReference type="Proteomes" id="UP000287651">
    <property type="component" value="Unassembled WGS sequence"/>
</dbReference>
<gene>
    <name evidence="2" type="ORF">B296_00010949</name>
    <name evidence="3" type="ORF">BHM03_00037955</name>
</gene>
<reference evidence="2 4" key="1">
    <citation type="journal article" date="2014" name="Agronomy (Basel)">
        <title>A Draft Genome Sequence for Ensete ventricosum, the Drought-Tolerant Tree Against Hunger.</title>
        <authorList>
            <person name="Harrison J."/>
            <person name="Moore K.A."/>
            <person name="Paszkiewicz K."/>
            <person name="Jones T."/>
            <person name="Grant M."/>
            <person name="Ambacheew D."/>
            <person name="Muzemil S."/>
            <person name="Studholme D.J."/>
        </authorList>
    </citation>
    <scope>NUCLEOTIDE SEQUENCE [LARGE SCALE GENOMIC DNA]</scope>
</reference>
<dbReference type="EMBL" id="AMZH03005605">
    <property type="protein sequence ID" value="RRT65987.1"/>
    <property type="molecule type" value="Genomic_DNA"/>
</dbReference>
<evidence type="ECO:0000256" key="1">
    <source>
        <dbReference type="SAM" id="MobiDB-lite"/>
    </source>
</evidence>
<feature type="region of interest" description="Disordered" evidence="1">
    <location>
        <begin position="71"/>
        <end position="123"/>
    </location>
</feature>
<reference evidence="2" key="3">
    <citation type="submission" date="2018-09" db="EMBL/GenBank/DDBJ databases">
        <authorList>
            <person name="Harrison J."/>
            <person name="Moore K.A."/>
            <person name="Paszkiewicz K."/>
            <person name="Jones T."/>
            <person name="Grant M."/>
            <person name="Ambacheew D."/>
            <person name="Muzemil S."/>
            <person name="Studholme D."/>
        </authorList>
    </citation>
    <scope>NUCLEOTIDE SEQUENCE</scope>
</reference>
<dbReference type="Proteomes" id="UP000290560">
    <property type="component" value="Unassembled WGS sequence"/>
</dbReference>
<accession>A0A426ZPR1</accession>